<dbReference type="PANTHER" id="PTHR23031">
    <property type="entry name" value="RHOPHILIN"/>
    <property type="match status" value="1"/>
</dbReference>
<dbReference type="SMART" id="SM00228">
    <property type="entry name" value="PDZ"/>
    <property type="match status" value="1"/>
</dbReference>
<proteinExistence type="predicted"/>
<evidence type="ECO:0000256" key="1">
    <source>
        <dbReference type="SAM" id="MobiDB-lite"/>
    </source>
</evidence>
<dbReference type="PROSITE" id="PS50106">
    <property type="entry name" value="PDZ"/>
    <property type="match status" value="1"/>
</dbReference>
<feature type="domain" description="BRO1" evidence="3">
    <location>
        <begin position="104"/>
        <end position="689"/>
    </location>
</feature>
<feature type="region of interest" description="Disordered" evidence="1">
    <location>
        <begin position="573"/>
        <end position="629"/>
    </location>
</feature>
<dbReference type="GO" id="GO:0051497">
    <property type="term" value="P:negative regulation of stress fiber assembly"/>
    <property type="evidence" value="ECO:0007669"/>
    <property type="project" value="TreeGrafter"/>
</dbReference>
<feature type="region of interest" description="Disordered" evidence="1">
    <location>
        <begin position="416"/>
        <end position="475"/>
    </location>
</feature>
<dbReference type="InterPro" id="IPR001478">
    <property type="entry name" value="PDZ"/>
</dbReference>
<feature type="compositionally biased region" description="Basic residues" evidence="1">
    <location>
        <begin position="423"/>
        <end position="436"/>
    </location>
</feature>
<sequence>MEVAEFANGNGYDAFANRRSDPVFKTKRTVLHERKQEVIPDINKSISIKDGAERLARVSRHKRDKAKAAVEADTEYSKLKILKDQLDALNSDFSIYQTIGPHLPMIPIGLKATHPVDFRPPFSQFVESHYHQDAADFEEAFRQLNSSRERICLPLRSEEGIKDFRRYYLLLATAEKRFFDENVRHNMYFRWSDAFTGEEHCQRSVAFEKGAVLFNFAALCSHIAVNIPPDSSANLDQRISLFLQAKSNMASLLESFANAPSKDMSPPILGFLSRVLEIQAQECVFLKRNVEAEGDHPYAKLARFIGGAVTLSEKYGLLGLPPNTVDHTSWVRIKSVVPPAWLALLDIKSKYFQAQAYHQLASTLIDLVANEDIAPFCNGGGDGDLDSPGSDNSNGLASQLRQLFQKLGDVVTLNKHTVDEKSGKKHGRHVNRSHSMHIHDRSQSRLRRPFSRLSMGSWGRSKSQPCGLNEPVSASSSVLGGSSAGRWFSRSPANSSALDLASLSVDSSGRGPSTADLPVTSRDASQLASACLNEAKGWMDQAVLVMLSDENLRKQNDLKILLTDYQNRLADELSKQRTSDPSHVFEQSSSPDRSSDSRPKPAQRRRRLLSRTKSTTSMPVNPTAATPIPADSVSSLAEVKRNSANPWHAPTFRPGTTAADLVLPKDTSKPLKGVVLKDTQDPFRQLGPVNYFNAKRCWTPAYTVHLSRDDLVGYGFSIQGAMPVEILGVDLDTPASDNSIMTGDVIVEINGLDARFMSHNAAVAAIRFGPATTGDLNADSANLTEINSVDLTLVHPVAKPVPMPIPSYNPLSRANSSVSEPVPRPTARHKWVTQNISVSSTPGSRRKTSFPRIHTDEWFPSLSRLRRRSTTTATAAESAIFLASLSKVPPALS</sequence>
<reference evidence="4" key="1">
    <citation type="submission" date="2016-01" db="EMBL/GenBank/DDBJ databases">
        <title>Reference transcriptome for the parasite Schistocephalus solidus: insights into the molecular evolution of parasitism.</title>
        <authorList>
            <person name="Hebert F.O."/>
            <person name="Grambauer S."/>
            <person name="Barber I."/>
            <person name="Landry C.R."/>
            <person name="Aubin-Horth N."/>
        </authorList>
    </citation>
    <scope>NUCLEOTIDE SEQUENCE</scope>
</reference>
<dbReference type="Gene3D" id="2.30.42.10">
    <property type="match status" value="1"/>
</dbReference>
<evidence type="ECO:0000259" key="2">
    <source>
        <dbReference type="PROSITE" id="PS50106"/>
    </source>
</evidence>
<name>A0A0X3NWT3_SCHSO</name>
<evidence type="ECO:0000259" key="3">
    <source>
        <dbReference type="PROSITE" id="PS51180"/>
    </source>
</evidence>
<gene>
    <name evidence="4" type="primary">RHN2B</name>
    <name evidence="4" type="ORF">TR153265</name>
</gene>
<feature type="domain" description="PDZ" evidence="2">
    <location>
        <begin position="703"/>
        <end position="767"/>
    </location>
</feature>
<evidence type="ECO:0000313" key="4">
    <source>
        <dbReference type="EMBL" id="JAP43823.1"/>
    </source>
</evidence>
<organism evidence="4">
    <name type="scientific">Schistocephalus solidus</name>
    <name type="common">Tapeworm</name>
    <dbReference type="NCBI Taxonomy" id="70667"/>
    <lineage>
        <taxon>Eukaryota</taxon>
        <taxon>Metazoa</taxon>
        <taxon>Spiralia</taxon>
        <taxon>Lophotrochozoa</taxon>
        <taxon>Platyhelminthes</taxon>
        <taxon>Cestoda</taxon>
        <taxon>Eucestoda</taxon>
        <taxon>Diphyllobothriidea</taxon>
        <taxon>Diphyllobothriidae</taxon>
        <taxon>Schistocephalus</taxon>
    </lineage>
</organism>
<dbReference type="SMART" id="SM01041">
    <property type="entry name" value="BRO1"/>
    <property type="match status" value="1"/>
</dbReference>
<dbReference type="Pfam" id="PF00595">
    <property type="entry name" value="PDZ"/>
    <property type="match status" value="1"/>
</dbReference>
<dbReference type="SUPFAM" id="SSF50156">
    <property type="entry name" value="PDZ domain-like"/>
    <property type="match status" value="1"/>
</dbReference>
<dbReference type="InterPro" id="IPR047138">
    <property type="entry name" value="RHPN1_2"/>
</dbReference>
<dbReference type="PROSITE" id="PS51180">
    <property type="entry name" value="BRO1"/>
    <property type="match status" value="1"/>
</dbReference>
<dbReference type="Pfam" id="PF03097">
    <property type="entry name" value="BRO1"/>
    <property type="match status" value="1"/>
</dbReference>
<dbReference type="PANTHER" id="PTHR23031:SF15">
    <property type="entry name" value="LD12055P"/>
    <property type="match status" value="1"/>
</dbReference>
<accession>A0A0X3NWT3</accession>
<dbReference type="InterPro" id="IPR004328">
    <property type="entry name" value="BRO1_dom"/>
</dbReference>
<dbReference type="InterPro" id="IPR038499">
    <property type="entry name" value="BRO1_sf"/>
</dbReference>
<protein>
    <submittedName>
        <fullName evidence="4">Rhophilin-2-B</fullName>
    </submittedName>
</protein>
<dbReference type="AlphaFoldDB" id="A0A0X3NWT3"/>
<feature type="compositionally biased region" description="Basic residues" evidence="1">
    <location>
        <begin position="601"/>
        <end position="610"/>
    </location>
</feature>
<dbReference type="Gene3D" id="1.10.287.160">
    <property type="entry name" value="HR1 repeat"/>
    <property type="match status" value="1"/>
</dbReference>
<dbReference type="Gene3D" id="1.25.40.280">
    <property type="entry name" value="alix/aip1 like domains"/>
    <property type="match status" value="1"/>
</dbReference>
<dbReference type="EMBL" id="GEEE01019402">
    <property type="protein sequence ID" value="JAP43823.1"/>
    <property type="molecule type" value="Transcribed_RNA"/>
</dbReference>
<dbReference type="InterPro" id="IPR036034">
    <property type="entry name" value="PDZ_sf"/>
</dbReference>